<dbReference type="STRING" id="137265.SAMN05421684_3399"/>
<dbReference type="RefSeq" id="WP_143049787.1">
    <property type="nucleotide sequence ID" value="NZ_BOND01000008.1"/>
</dbReference>
<dbReference type="PANTHER" id="PTHR10272:SF0">
    <property type="entry name" value="PLATELET-ACTIVATING FACTOR ACETYLHYDROLASE"/>
    <property type="match status" value="1"/>
</dbReference>
<reference evidence="5" key="1">
    <citation type="submission" date="2016-10" db="EMBL/GenBank/DDBJ databases">
        <authorList>
            <person name="Varghese N."/>
            <person name="Submissions S."/>
        </authorList>
    </citation>
    <scope>NUCLEOTIDE SEQUENCE [LARGE SCALE GENOMIC DNA]</scope>
    <source>
        <strain evidence="5">DSM 44718</strain>
    </source>
</reference>
<evidence type="ECO:0000256" key="2">
    <source>
        <dbReference type="ARBA" id="ARBA00022963"/>
    </source>
</evidence>
<proteinExistence type="predicted"/>
<evidence type="ECO:0000256" key="1">
    <source>
        <dbReference type="ARBA" id="ARBA00022801"/>
    </source>
</evidence>
<evidence type="ECO:0000313" key="5">
    <source>
        <dbReference type="Proteomes" id="UP000199632"/>
    </source>
</evidence>
<dbReference type="Gene3D" id="3.40.50.1820">
    <property type="entry name" value="alpha/beta hydrolase"/>
    <property type="match status" value="1"/>
</dbReference>
<dbReference type="GO" id="GO:0003847">
    <property type="term" value="F:1-alkyl-2-acetylglycerophosphocholine esterase activity"/>
    <property type="evidence" value="ECO:0007669"/>
    <property type="project" value="TreeGrafter"/>
</dbReference>
<gene>
    <name evidence="4" type="ORF">SAMN05421684_3399</name>
</gene>
<accession>A0A1H3R2A1</accession>
<dbReference type="EMBL" id="FNQB01000002">
    <property type="protein sequence ID" value="SDZ19750.1"/>
    <property type="molecule type" value="Genomic_DNA"/>
</dbReference>
<dbReference type="PANTHER" id="PTHR10272">
    <property type="entry name" value="PLATELET-ACTIVATING FACTOR ACETYLHYDROLASE"/>
    <property type="match status" value="1"/>
</dbReference>
<evidence type="ECO:0000256" key="3">
    <source>
        <dbReference type="ARBA" id="ARBA00023098"/>
    </source>
</evidence>
<dbReference type="InterPro" id="IPR029058">
    <property type="entry name" value="AB_hydrolase_fold"/>
</dbReference>
<dbReference type="SUPFAM" id="SSF53474">
    <property type="entry name" value="alpha/beta-Hydrolases"/>
    <property type="match status" value="1"/>
</dbReference>
<dbReference type="OrthoDB" id="5243890at2"/>
<keyword evidence="5" id="KW-1185">Reference proteome</keyword>
<dbReference type="GO" id="GO:0016042">
    <property type="term" value="P:lipid catabolic process"/>
    <property type="evidence" value="ECO:0007669"/>
    <property type="project" value="UniProtKB-KW"/>
</dbReference>
<keyword evidence="1" id="KW-0378">Hydrolase</keyword>
<sequence>MGGRRSVLALLALLLIFAISAFVPVASSPGGAAVNTTGAYPVGVRVVAFSRGADRPLPTMVWYPAGPDAGHTGPGTASRDARVAAGRFPLVVFSHGLQSRPEDHVQLTTRWAAAGFVVIAPAYPHTKKGAPGYTRDDLVNQPADAWAVVLGVSRLDSTPGDPFAGHLDTADVVAAGHSGGAYTAAAMLQRGHSARLKGAIVIAGARPRFEFGGPPATMLFIHGDADPTVPYATGRAVYARVPWDKGFLTLHGLNHGSYLSPGQRGFNEVMTSTTDFLRWRLDGDKHARCSPGPLRTTFGPDKQLCG</sequence>
<evidence type="ECO:0000313" key="4">
    <source>
        <dbReference type="EMBL" id="SDZ19750.1"/>
    </source>
</evidence>
<dbReference type="Proteomes" id="UP000199632">
    <property type="component" value="Unassembled WGS sequence"/>
</dbReference>
<protein>
    <submittedName>
        <fullName evidence="4">Chlorophyllase</fullName>
    </submittedName>
</protein>
<keyword evidence="2" id="KW-0442">Lipid degradation</keyword>
<dbReference type="AlphaFoldDB" id="A0A1H3R2A1"/>
<name>A0A1H3R2A1_9ACTN</name>
<organism evidence="4 5">
    <name type="scientific">Asanoa ishikariensis</name>
    <dbReference type="NCBI Taxonomy" id="137265"/>
    <lineage>
        <taxon>Bacteria</taxon>
        <taxon>Bacillati</taxon>
        <taxon>Actinomycetota</taxon>
        <taxon>Actinomycetes</taxon>
        <taxon>Micromonosporales</taxon>
        <taxon>Micromonosporaceae</taxon>
        <taxon>Asanoa</taxon>
    </lineage>
</organism>
<keyword evidence="3" id="KW-0443">Lipid metabolism</keyword>